<evidence type="ECO:0000313" key="2">
    <source>
        <dbReference type="EMBL" id="RSL81671.1"/>
    </source>
</evidence>
<name>A0A428RVX0_9HYPO</name>
<protein>
    <submittedName>
        <fullName evidence="2">Uncharacterized protein</fullName>
    </submittedName>
</protein>
<dbReference type="AlphaFoldDB" id="A0A428RVX0"/>
<comment type="caution">
    <text evidence="2">The sequence shown here is derived from an EMBL/GenBank/DDBJ whole genome shotgun (WGS) entry which is preliminary data.</text>
</comment>
<keyword evidence="3" id="KW-1185">Reference proteome</keyword>
<feature type="region of interest" description="Disordered" evidence="1">
    <location>
        <begin position="1"/>
        <end position="22"/>
    </location>
</feature>
<accession>A0A428RVX0</accession>
<feature type="compositionally biased region" description="Basic residues" evidence="1">
    <location>
        <begin position="1"/>
        <end position="10"/>
    </location>
</feature>
<evidence type="ECO:0000256" key="1">
    <source>
        <dbReference type="SAM" id="MobiDB-lite"/>
    </source>
</evidence>
<dbReference type="Proteomes" id="UP000288429">
    <property type="component" value="Unassembled WGS sequence"/>
</dbReference>
<gene>
    <name evidence="2" type="ORF">CDV31_017014</name>
</gene>
<proteinExistence type="predicted"/>
<evidence type="ECO:0000313" key="3">
    <source>
        <dbReference type="Proteomes" id="UP000288429"/>
    </source>
</evidence>
<reference evidence="2 3" key="1">
    <citation type="submission" date="2017-06" db="EMBL/GenBank/DDBJ databases">
        <title>Cmopartive genomic analysis of Ambrosia Fusariam Clade fungi.</title>
        <authorList>
            <person name="Stajich J.E."/>
            <person name="Carrillo J."/>
            <person name="Kijimoto T."/>
            <person name="Eskalen A."/>
            <person name="O'Donnell K."/>
            <person name="Kasson M."/>
        </authorList>
    </citation>
    <scope>NUCLEOTIDE SEQUENCE [LARGE SCALE GENOMIC DNA]</scope>
    <source>
        <strain evidence="2 3">NRRL 20438</strain>
    </source>
</reference>
<dbReference type="EMBL" id="NIZV01000742">
    <property type="protein sequence ID" value="RSL81671.1"/>
    <property type="molecule type" value="Genomic_DNA"/>
</dbReference>
<organism evidence="2 3">
    <name type="scientific">Fusarium ambrosium</name>
    <dbReference type="NCBI Taxonomy" id="131363"/>
    <lineage>
        <taxon>Eukaryota</taxon>
        <taxon>Fungi</taxon>
        <taxon>Dikarya</taxon>
        <taxon>Ascomycota</taxon>
        <taxon>Pezizomycotina</taxon>
        <taxon>Sordariomycetes</taxon>
        <taxon>Hypocreomycetidae</taxon>
        <taxon>Hypocreales</taxon>
        <taxon>Nectriaceae</taxon>
        <taxon>Fusarium</taxon>
        <taxon>Fusarium solani species complex</taxon>
    </lineage>
</organism>
<sequence>MDHQHARPPKRTNAELTGQRRASMLPLTAADAKARYEGLGGVSKLTKSQLVEERAKKLGERYELDVNISELQTGSPDDTVLRRK</sequence>